<gene>
    <name evidence="1" type="ORF">CAL26_09235</name>
</gene>
<proteinExistence type="predicted"/>
<evidence type="ECO:0000313" key="2">
    <source>
        <dbReference type="Proteomes" id="UP000216857"/>
    </source>
</evidence>
<dbReference type="CDD" id="cd08054">
    <property type="entry name" value="gp6"/>
    <property type="match status" value="1"/>
</dbReference>
<dbReference type="AlphaFoldDB" id="A0A261RF14"/>
<protein>
    <recommendedName>
        <fullName evidence="3">Phage gp6-like head-tail connector protein</fullName>
    </recommendedName>
</protein>
<sequence length="113" mass="12004">MALVTTQQALAHLRADSSEDISIYLAAAEEAAIAFLNRQVYESSEALEAAVLAGTAGDDPIVVTGAVKAAILLILGHLYRNREDVLAEQSATAIELPMGSRALLQPFRIWVGV</sequence>
<dbReference type="Gene3D" id="1.10.3230.30">
    <property type="entry name" value="Phage gp6-like head-tail connector protein"/>
    <property type="match status" value="1"/>
</dbReference>
<accession>A0A261RF14</accession>
<dbReference type="InterPro" id="IPR006450">
    <property type="entry name" value="Phage_HK97_gp6-like"/>
</dbReference>
<comment type="caution">
    <text evidence="1">The sequence shown here is derived from an EMBL/GenBank/DDBJ whole genome shotgun (WGS) entry which is preliminary data.</text>
</comment>
<evidence type="ECO:0008006" key="3">
    <source>
        <dbReference type="Google" id="ProtNLM"/>
    </source>
</evidence>
<dbReference type="EMBL" id="NEVJ01000002">
    <property type="protein sequence ID" value="OZI23614.1"/>
    <property type="molecule type" value="Genomic_DNA"/>
</dbReference>
<organism evidence="1 2">
    <name type="scientific">Bordetella genomosp. 9</name>
    <dbReference type="NCBI Taxonomy" id="1416803"/>
    <lineage>
        <taxon>Bacteria</taxon>
        <taxon>Pseudomonadati</taxon>
        <taxon>Pseudomonadota</taxon>
        <taxon>Betaproteobacteria</taxon>
        <taxon>Burkholderiales</taxon>
        <taxon>Alcaligenaceae</taxon>
        <taxon>Bordetella</taxon>
    </lineage>
</organism>
<dbReference type="RefSeq" id="WP_094846584.1">
    <property type="nucleotide sequence ID" value="NZ_NEVJ01000002.1"/>
</dbReference>
<dbReference type="OrthoDB" id="8452319at2"/>
<evidence type="ECO:0000313" key="1">
    <source>
        <dbReference type="EMBL" id="OZI23614.1"/>
    </source>
</evidence>
<keyword evidence="2" id="KW-1185">Reference proteome</keyword>
<dbReference type="NCBIfam" id="TIGR01560">
    <property type="entry name" value="put_DNA_pack"/>
    <property type="match status" value="1"/>
</dbReference>
<reference evidence="1" key="1">
    <citation type="submission" date="2017-05" db="EMBL/GenBank/DDBJ databases">
        <title>Complete and WGS of Bordetella genogroups.</title>
        <authorList>
            <person name="Spilker T."/>
            <person name="Lipuma J."/>
        </authorList>
    </citation>
    <scope>NUCLEOTIDE SEQUENCE</scope>
    <source>
        <strain evidence="1">AU21707</strain>
    </source>
</reference>
<dbReference type="Proteomes" id="UP000216857">
    <property type="component" value="Unassembled WGS sequence"/>
</dbReference>
<name>A0A261RF14_9BORD</name>